<dbReference type="OrthoDB" id="9787807at2"/>
<organism evidence="1 2">
    <name type="scientific">Clostridium pasteurianum BC1</name>
    <dbReference type="NCBI Taxonomy" id="86416"/>
    <lineage>
        <taxon>Bacteria</taxon>
        <taxon>Bacillati</taxon>
        <taxon>Bacillota</taxon>
        <taxon>Clostridia</taxon>
        <taxon>Eubacteriales</taxon>
        <taxon>Clostridiaceae</taxon>
        <taxon>Clostridium</taxon>
    </lineage>
</organism>
<evidence type="ECO:0000313" key="2">
    <source>
        <dbReference type="Proteomes" id="UP000013523"/>
    </source>
</evidence>
<dbReference type="AlphaFoldDB" id="R4K8P5"/>
<reference evidence="1 2" key="1">
    <citation type="submission" date="2012-01" db="EMBL/GenBank/DDBJ databases">
        <title>Complete sequence of chromosome of Clostridium pasteurianum BC1.</title>
        <authorList>
            <consortium name="US DOE Joint Genome Institute"/>
            <person name="Lucas S."/>
            <person name="Han J."/>
            <person name="Lapidus A."/>
            <person name="Cheng J.-F."/>
            <person name="Goodwin L."/>
            <person name="Pitluck S."/>
            <person name="Peters L."/>
            <person name="Mikhailova N."/>
            <person name="Teshima H."/>
            <person name="Detter J.C."/>
            <person name="Han C."/>
            <person name="Tapia R."/>
            <person name="Land M."/>
            <person name="Hauser L."/>
            <person name="Kyrpides N."/>
            <person name="Ivanova N."/>
            <person name="Pagani I."/>
            <person name="Dunn J."/>
            <person name="Taghavi S."/>
            <person name="Francis A."/>
            <person name="van der Lelie D."/>
            <person name="Woyke T."/>
        </authorList>
    </citation>
    <scope>NUCLEOTIDE SEQUENCE [LARGE SCALE GENOMIC DNA]</scope>
    <source>
        <strain evidence="1 2">BC1</strain>
    </source>
</reference>
<name>R4K8P5_CLOPA</name>
<keyword evidence="2" id="KW-1185">Reference proteome</keyword>
<dbReference type="HOGENOM" id="CLU_077876_1_0_9"/>
<gene>
    <name evidence="1" type="ORF">Clopa_2029</name>
</gene>
<evidence type="ECO:0000313" key="1">
    <source>
        <dbReference type="EMBL" id="AGK96919.1"/>
    </source>
</evidence>
<accession>R4K8P5</accession>
<dbReference type="PATRIC" id="fig|86416.3.peg.2001"/>
<proteinExistence type="predicted"/>
<dbReference type="RefSeq" id="WP_015615227.1">
    <property type="nucleotide sequence ID" value="NC_021182.1"/>
</dbReference>
<protein>
    <recommendedName>
        <fullName evidence="3">SAM-dependent methyltransferase</fullName>
    </recommendedName>
</protein>
<dbReference type="Proteomes" id="UP000013523">
    <property type="component" value="Chromosome"/>
</dbReference>
<dbReference type="STRING" id="86416.Clopa_2029"/>
<dbReference type="Gene3D" id="3.40.50.150">
    <property type="entry name" value="Vaccinia Virus protein VP39"/>
    <property type="match status" value="1"/>
</dbReference>
<evidence type="ECO:0008006" key="3">
    <source>
        <dbReference type="Google" id="ProtNLM"/>
    </source>
</evidence>
<dbReference type="EMBL" id="CP003261">
    <property type="protein sequence ID" value="AGK96919.1"/>
    <property type="molecule type" value="Genomic_DNA"/>
</dbReference>
<dbReference type="KEGG" id="cpas:Clopa_2029"/>
<dbReference type="InterPro" id="IPR029063">
    <property type="entry name" value="SAM-dependent_MTases_sf"/>
</dbReference>
<sequence length="229" mass="27524">MDKKLELEDFVLIGRTFEEYYRMFHLESIDKNEKILDVASGVSSFCSEANAKGYNVTAADRVYRFNPEEIEEKCSKDLKETMEKLTSIKALYKWDFFKDIEQLKNHRERAYRGFIKDFKLYRDDRYIISEFPSNNFKENQFDVSLISHFLFLYDEHMNYEFHKQIINEVIRITRKEIRIFPIANLKAQRSPFIEKFMGDKAFNNYEINIVKVNYEFIKGGNEMLVVKIK</sequence>
<dbReference type="eggNOG" id="COG2226">
    <property type="taxonomic scope" value="Bacteria"/>
</dbReference>